<accession>A0A1H1FKU3</accession>
<dbReference type="RefSeq" id="WP_068568486.1">
    <property type="nucleotide sequence ID" value="NZ_FNLF01000002.1"/>
</dbReference>
<dbReference type="STRING" id="47312.SAMN04489765_2771"/>
<name>A0A1H1FKU3_9ACTN</name>
<keyword evidence="1" id="KW-0812">Transmembrane</keyword>
<organism evidence="2 3">
    <name type="scientific">Tsukamurella pulmonis</name>
    <dbReference type="NCBI Taxonomy" id="47312"/>
    <lineage>
        <taxon>Bacteria</taxon>
        <taxon>Bacillati</taxon>
        <taxon>Actinomycetota</taxon>
        <taxon>Actinomycetes</taxon>
        <taxon>Mycobacteriales</taxon>
        <taxon>Tsukamurellaceae</taxon>
        <taxon>Tsukamurella</taxon>
    </lineage>
</organism>
<feature type="transmembrane region" description="Helical" evidence="1">
    <location>
        <begin position="71"/>
        <end position="93"/>
    </location>
</feature>
<dbReference type="AlphaFoldDB" id="A0A1H1FKU3"/>
<feature type="transmembrane region" description="Helical" evidence="1">
    <location>
        <begin position="39"/>
        <end position="64"/>
    </location>
</feature>
<reference evidence="3" key="1">
    <citation type="submission" date="2016-10" db="EMBL/GenBank/DDBJ databases">
        <authorList>
            <person name="Varghese N."/>
            <person name="Submissions S."/>
        </authorList>
    </citation>
    <scope>NUCLEOTIDE SEQUENCE [LARGE SCALE GENOMIC DNA]</scope>
    <source>
        <strain evidence="3">DSM 44142</strain>
    </source>
</reference>
<gene>
    <name evidence="2" type="ORF">SAMN04489765_2771</name>
</gene>
<feature type="transmembrane region" description="Helical" evidence="1">
    <location>
        <begin position="12"/>
        <end position="33"/>
    </location>
</feature>
<sequence>MYVDPWWKNRRVSRGTVGAGLALWGVAMLHSYLRLNLWILDLVIVPIAWICFALGFVLVITGFARGGAAGLVGLLVVPVMVGVTAVIGAWWWIAPQTWFSLHRPLYEQARSVDISDDYYASLPVHLRFLTEGGTVSKRGTDGARFFPQWTGIPDDAGGYWYVPSGSPDGFDMYGMACRGPVPLGGGWWMCGMRD</sequence>
<evidence type="ECO:0000313" key="3">
    <source>
        <dbReference type="Proteomes" id="UP000183053"/>
    </source>
</evidence>
<keyword evidence="1" id="KW-1133">Transmembrane helix</keyword>
<dbReference type="OrthoDB" id="4640062at2"/>
<evidence type="ECO:0000313" key="2">
    <source>
        <dbReference type="EMBL" id="SDR01504.1"/>
    </source>
</evidence>
<evidence type="ECO:0000256" key="1">
    <source>
        <dbReference type="SAM" id="Phobius"/>
    </source>
</evidence>
<protein>
    <submittedName>
        <fullName evidence="2">Uncharacterized protein</fullName>
    </submittedName>
</protein>
<proteinExistence type="predicted"/>
<keyword evidence="1" id="KW-0472">Membrane</keyword>
<dbReference type="EMBL" id="FNLF01000002">
    <property type="protein sequence ID" value="SDR01504.1"/>
    <property type="molecule type" value="Genomic_DNA"/>
</dbReference>
<keyword evidence="3" id="KW-1185">Reference proteome</keyword>
<dbReference type="Proteomes" id="UP000183053">
    <property type="component" value="Unassembled WGS sequence"/>
</dbReference>